<dbReference type="Gene3D" id="3.30.70.1790">
    <property type="entry name" value="RepB DNA-primase, N-terminal domain"/>
    <property type="match status" value="1"/>
</dbReference>
<dbReference type="OrthoDB" id="784829at2"/>
<dbReference type="eggNOG" id="COG1119">
    <property type="taxonomic scope" value="Bacteria"/>
</dbReference>
<protein>
    <submittedName>
        <fullName evidence="1">Uncharacterized protein</fullName>
    </submittedName>
</protein>
<dbReference type="eggNOG" id="COG0467">
    <property type="taxonomic scope" value="Bacteria"/>
</dbReference>
<gene>
    <name evidence="1" type="ORF">LDG_6143</name>
</gene>
<dbReference type="AlphaFoldDB" id="G9EL84"/>
<evidence type="ECO:0000313" key="2">
    <source>
        <dbReference type="Proteomes" id="UP000002770"/>
    </source>
</evidence>
<name>G9EL84_9GAMM</name>
<dbReference type="Proteomes" id="UP000002770">
    <property type="component" value="Unassembled WGS sequence"/>
</dbReference>
<dbReference type="EMBL" id="JH413808">
    <property type="protein sequence ID" value="EHL31973.1"/>
    <property type="molecule type" value="Genomic_DNA"/>
</dbReference>
<proteinExistence type="predicted"/>
<reference evidence="1 2" key="1">
    <citation type="journal article" date="2011" name="BMC Genomics">
        <title>Insight into cross-talk between intra-amoebal pathogens.</title>
        <authorList>
            <person name="Gimenez G."/>
            <person name="Bertelli C."/>
            <person name="Moliner C."/>
            <person name="Robert C."/>
            <person name="Raoult D."/>
            <person name="Fournier P.E."/>
            <person name="Greub G."/>
        </authorList>
    </citation>
    <scope>NUCLEOTIDE SEQUENCE [LARGE SCALE GENOMIC DNA]</scope>
    <source>
        <strain evidence="1 2">LLAP12</strain>
    </source>
</reference>
<evidence type="ECO:0000313" key="1">
    <source>
        <dbReference type="EMBL" id="EHL31973.1"/>
    </source>
</evidence>
<accession>G9EL84</accession>
<organism evidence="1 2">
    <name type="scientific">Legionella drancourtii LLAP12</name>
    <dbReference type="NCBI Taxonomy" id="658187"/>
    <lineage>
        <taxon>Bacteria</taxon>
        <taxon>Pseudomonadati</taxon>
        <taxon>Pseudomonadota</taxon>
        <taxon>Gammaproteobacteria</taxon>
        <taxon>Legionellales</taxon>
        <taxon>Legionellaceae</taxon>
        <taxon>Legionella</taxon>
    </lineage>
</organism>
<keyword evidence="2" id="KW-1185">Reference proteome</keyword>
<dbReference type="HOGENOM" id="CLU_016533_0_0_6"/>
<sequence>MTNNLPSTINDSLKNVALEHSETVKTDKSDFFVDNNNFLQAIFGDLSANESTLLVSFKGNPGTVLRPKWFAFPRTKNSAMTLPNDANNYFSLACFKPDEAGKYRRTKAQFHELRAIMLDDIGTKVNRDRLTLAPSWLLETSPGNYQAGYILEEPLSDAKEVDQLMNAIINAGLCDPGANGETTRLARLPIAVNGKHNPPFLCKMEDWKPQNKYSVQQLVDGLKLEIIHVQPTERKKASSASTSKIDMDTVHVPCPEKNAVITALMQRNLYKESLGGGKHDITCFWVQEHTDAVDSGTAYFEPDKNWPIGGYKCLHGHCAKRHIRDLLRVLNISTSIARMKPVIRTVNGEIHHVVDAAEHELAESGKYYQRGNLIVVVATEPETNRVYIQRISKPALTRALADVATWEKYSSTNGWMRVDPPERHVSVLYDVANYAHLPVLEGLAHQPYLRSDGSLVKLSGYDVMAQMYGVFNADKFTIPDNPSRADAENALVLLQDILAEFPFAQESDRSAALAAILTATIRPGLSFAPMFHVRAHAVGSGKSYLCALITAFATSQQGTPTTFPADDEECRKLLLAEFLCSPAVIEFDNMTCDILPHKSLCTALTSEFMSGRILGESKTATVNTRTLILSSGNNVAPIKDMTRRCITINLNPEVEIPAERDFKHPNLIAEVLQERERYVSAALTIIRAWIVAGRPMSECKSLVGFKDWSDLCRQSLLWLGRADPSTSIFEAMQEDPDREQLGRLLVAWHTVFGDTPTMIRDVIKKAAFPVNEEFKETLMDIAGENGDINRRRLGRWIKQHIGQIVDGLRFNRCSGNFSAEKWRVESVLSLLSVSANTPQKKIDSSEEYKHISGGE</sequence>
<dbReference type="InParanoid" id="G9EL84"/>
<dbReference type="RefSeq" id="WP_006870084.1">
    <property type="nucleotide sequence ID" value="NZ_JH413808.1"/>
</dbReference>
<dbReference type="STRING" id="658187.LDG_6143"/>